<dbReference type="RefSeq" id="WP_025163383.1">
    <property type="nucleotide sequence ID" value="NZ_AWSQ01000001.1"/>
</dbReference>
<keyword evidence="2 5" id="KW-0812">Transmembrane</keyword>
<dbReference type="Pfam" id="PF01124">
    <property type="entry name" value="MAPEG"/>
    <property type="match status" value="1"/>
</dbReference>
<dbReference type="EMBL" id="AWSQ01000001">
    <property type="protein sequence ID" value="KFX70567.1"/>
    <property type="molecule type" value="Genomic_DNA"/>
</dbReference>
<dbReference type="eggNOG" id="COG3686">
    <property type="taxonomic scope" value="Bacteria"/>
</dbReference>
<protein>
    <submittedName>
        <fullName evidence="6">Membrane protein</fullName>
    </submittedName>
</protein>
<feature type="transmembrane region" description="Helical" evidence="5">
    <location>
        <begin position="85"/>
        <end position="104"/>
    </location>
</feature>
<comment type="caution">
    <text evidence="6">The sequence shown here is derived from an EMBL/GenBank/DDBJ whole genome shotgun (WGS) entry which is preliminary data.</text>
</comment>
<dbReference type="Gene3D" id="1.20.120.550">
    <property type="entry name" value="Membrane associated eicosanoid/glutathione metabolism-like domain"/>
    <property type="match status" value="1"/>
</dbReference>
<dbReference type="Proteomes" id="UP000030063">
    <property type="component" value="Unassembled WGS sequence"/>
</dbReference>
<comment type="subcellular location">
    <subcellularLocation>
        <location evidence="1">Membrane</location>
    </subcellularLocation>
</comment>
<evidence type="ECO:0000256" key="5">
    <source>
        <dbReference type="SAM" id="Phobius"/>
    </source>
</evidence>
<sequence>MTLAYWCVLIALFLPYLSTVTAKAVGGGFTPKHNHDPRALQATLSGLARRANNAQLNGFEVTPAFAAAVIIAQLAGGAEQGLIDLLALGFIVSRVLYFICYLVDWAPLRSLVWFAGMGLIISLFVVSA</sequence>
<evidence type="ECO:0000256" key="3">
    <source>
        <dbReference type="ARBA" id="ARBA00022989"/>
    </source>
</evidence>
<keyword evidence="4 5" id="KW-0472">Membrane</keyword>
<dbReference type="GO" id="GO:0016020">
    <property type="term" value="C:membrane"/>
    <property type="evidence" value="ECO:0007669"/>
    <property type="project" value="UniProtKB-SubCell"/>
</dbReference>
<evidence type="ECO:0000256" key="1">
    <source>
        <dbReference type="ARBA" id="ARBA00004370"/>
    </source>
</evidence>
<dbReference type="PANTHER" id="PTHR35371:SF1">
    <property type="entry name" value="BLR7753 PROTEIN"/>
    <property type="match status" value="1"/>
</dbReference>
<dbReference type="InterPro" id="IPR023352">
    <property type="entry name" value="MAPEG-like_dom_sf"/>
</dbReference>
<organism evidence="6 7">
    <name type="scientific">Pseudomonas taeanensis MS-3</name>
    <dbReference type="NCBI Taxonomy" id="1395571"/>
    <lineage>
        <taxon>Bacteria</taxon>
        <taxon>Pseudomonadati</taxon>
        <taxon>Pseudomonadota</taxon>
        <taxon>Gammaproteobacteria</taxon>
        <taxon>Pseudomonadales</taxon>
        <taxon>Pseudomonadaceae</taxon>
        <taxon>Pseudomonas</taxon>
    </lineage>
</organism>
<dbReference type="AlphaFoldDB" id="A0A0A1YKW7"/>
<dbReference type="InterPro" id="IPR001129">
    <property type="entry name" value="Membr-assoc_MAPEG"/>
</dbReference>
<evidence type="ECO:0000256" key="4">
    <source>
        <dbReference type="ARBA" id="ARBA00023136"/>
    </source>
</evidence>
<keyword evidence="3 5" id="KW-1133">Transmembrane helix</keyword>
<accession>A0A0A1YKW7</accession>
<dbReference type="STRING" id="1395571.TMS3_0101100"/>
<gene>
    <name evidence="6" type="ORF">TMS3_0101100</name>
</gene>
<evidence type="ECO:0000313" key="7">
    <source>
        <dbReference type="Proteomes" id="UP000030063"/>
    </source>
</evidence>
<reference evidence="6 7" key="1">
    <citation type="journal article" date="2014" name="Genome Announc.">
        <title>Draft Genome Sequence of Petroleum Oil-Degrading Marine Bacterium Pseudomonas taeanensis Strain MS-3, Isolated from a Crude Oil-Contaminated Seashore.</title>
        <authorList>
            <person name="Lee S.Y."/>
            <person name="Kim S.H."/>
            <person name="Lee D.G."/>
            <person name="Shin S."/>
            <person name="Yun S.H."/>
            <person name="Choi C.W."/>
            <person name="Chung Y.H."/>
            <person name="Choi J.S."/>
            <person name="Kahng H.Y."/>
            <person name="Kim S.I."/>
        </authorList>
    </citation>
    <scope>NUCLEOTIDE SEQUENCE [LARGE SCALE GENOMIC DNA]</scope>
    <source>
        <strain evidence="6 7">MS-3</strain>
    </source>
</reference>
<dbReference type="PANTHER" id="PTHR35371">
    <property type="entry name" value="INNER MEMBRANE PROTEIN"/>
    <property type="match status" value="1"/>
</dbReference>
<dbReference type="SUPFAM" id="SSF161084">
    <property type="entry name" value="MAPEG domain-like"/>
    <property type="match status" value="1"/>
</dbReference>
<evidence type="ECO:0000313" key="6">
    <source>
        <dbReference type="EMBL" id="KFX70567.1"/>
    </source>
</evidence>
<name>A0A0A1YKW7_9PSED</name>
<keyword evidence="7" id="KW-1185">Reference proteome</keyword>
<evidence type="ECO:0000256" key="2">
    <source>
        <dbReference type="ARBA" id="ARBA00022692"/>
    </source>
</evidence>
<proteinExistence type="predicted"/>
<feature type="transmembrane region" description="Helical" evidence="5">
    <location>
        <begin position="110"/>
        <end position="127"/>
    </location>
</feature>
<dbReference type="OrthoDB" id="513661at2"/>